<keyword evidence="3" id="KW-0131">Cell cycle</keyword>
<keyword evidence="7" id="KW-1185">Reference proteome</keyword>
<feature type="region of interest" description="Disordered" evidence="4">
    <location>
        <begin position="93"/>
        <end position="113"/>
    </location>
</feature>
<evidence type="ECO:0000256" key="4">
    <source>
        <dbReference type="SAM" id="MobiDB-lite"/>
    </source>
</evidence>
<feature type="non-terminal residue" evidence="6">
    <location>
        <position position="299"/>
    </location>
</feature>
<sequence>MAEITSLGIHTPTALPYLIAEGVLPQEPAEDQYTWETYEDGGDEVYGEEEVLWTRNCVVWSQGGVVRKVFRFELEKQDVLQALLTSFNLDSMPSSRASEADQQCRHDRKISRTQDVAHPELATGWASDSTAYAGLPNLDDNQNSHESGALHNKSSSLERALVVFLKTQAHIYFLSGASHIVSLPFEIERTIAAPCGLIVQRKLAAHGAVLATRKISAVPQNSSLYSHFGGSPASQRVVPDRSYRKSSLSRLNVSTALEDMYQDLLRSTAPSNSDALPRLFSFTDPCAEMTPIIVDPSLP</sequence>
<gene>
    <name evidence="6" type="primary">APC1_2</name>
    <name evidence="6" type="ORF">LTR16_005423</name>
</gene>
<dbReference type="Proteomes" id="UP001357485">
    <property type="component" value="Unassembled WGS sequence"/>
</dbReference>
<keyword evidence="2" id="KW-0498">Mitosis</keyword>
<comment type="caution">
    <text evidence="6">The sequence shown here is derived from an EMBL/GenBank/DDBJ whole genome shotgun (WGS) entry which is preliminary data.</text>
</comment>
<dbReference type="PANTHER" id="PTHR12827">
    <property type="entry name" value="MEIOTIC CHECKPOINT REGULATOR TSG24 FAMILY MEMBER"/>
    <property type="match status" value="1"/>
</dbReference>
<evidence type="ECO:0000256" key="1">
    <source>
        <dbReference type="ARBA" id="ARBA00022618"/>
    </source>
</evidence>
<proteinExistence type="predicted"/>
<dbReference type="EMBL" id="JAVRRA010017280">
    <property type="protein sequence ID" value="KAK5200638.1"/>
    <property type="molecule type" value="Genomic_DNA"/>
</dbReference>
<evidence type="ECO:0000256" key="2">
    <source>
        <dbReference type="ARBA" id="ARBA00022776"/>
    </source>
</evidence>
<organism evidence="6 7">
    <name type="scientific">Cryomyces antarcticus</name>
    <dbReference type="NCBI Taxonomy" id="329879"/>
    <lineage>
        <taxon>Eukaryota</taxon>
        <taxon>Fungi</taxon>
        <taxon>Dikarya</taxon>
        <taxon>Ascomycota</taxon>
        <taxon>Pezizomycotina</taxon>
        <taxon>Dothideomycetes</taxon>
        <taxon>Dothideomycetes incertae sedis</taxon>
        <taxon>Cryomyces</taxon>
    </lineage>
</organism>
<name>A0ABR0LMI0_9PEZI</name>
<reference evidence="6 7" key="1">
    <citation type="submission" date="2023-08" db="EMBL/GenBank/DDBJ databases">
        <title>Black Yeasts Isolated from many extreme environments.</title>
        <authorList>
            <person name="Coleine C."/>
            <person name="Stajich J.E."/>
            <person name="Selbmann L."/>
        </authorList>
    </citation>
    <scope>NUCLEOTIDE SEQUENCE [LARGE SCALE GENOMIC DNA]</scope>
    <source>
        <strain evidence="6 7">CCFEE 536</strain>
    </source>
</reference>
<accession>A0ABR0LMI0</accession>
<dbReference type="PANTHER" id="PTHR12827:SF3">
    <property type="entry name" value="ANAPHASE-PROMOTING COMPLEX SUBUNIT 1"/>
    <property type="match status" value="1"/>
</dbReference>
<protein>
    <submittedName>
        <fullName evidence="6">Anaphase-promoting complex subunit 1</fullName>
    </submittedName>
</protein>
<evidence type="ECO:0000313" key="7">
    <source>
        <dbReference type="Proteomes" id="UP001357485"/>
    </source>
</evidence>
<dbReference type="Pfam" id="PF12859">
    <property type="entry name" value="ANAPC1"/>
    <property type="match status" value="1"/>
</dbReference>
<evidence type="ECO:0000259" key="5">
    <source>
        <dbReference type="Pfam" id="PF12859"/>
    </source>
</evidence>
<feature type="domain" description="Anaphase-promoting complex subunit 1 N-terminal" evidence="5">
    <location>
        <begin position="30"/>
        <end position="296"/>
    </location>
</feature>
<evidence type="ECO:0000256" key="3">
    <source>
        <dbReference type="ARBA" id="ARBA00023306"/>
    </source>
</evidence>
<keyword evidence="1" id="KW-0132">Cell division</keyword>
<feature type="compositionally biased region" description="Basic and acidic residues" evidence="4">
    <location>
        <begin position="98"/>
        <end position="113"/>
    </location>
</feature>
<evidence type="ECO:0000313" key="6">
    <source>
        <dbReference type="EMBL" id="KAK5200638.1"/>
    </source>
</evidence>
<dbReference type="InterPro" id="IPR049255">
    <property type="entry name" value="Apc1_N"/>
</dbReference>
<dbReference type="InterPro" id="IPR024990">
    <property type="entry name" value="Apc1"/>
</dbReference>